<sequence length="236" mass="24693">MVAQELISGRRVIGWRDNDTSEQLELRSLEPETYAAQTPDARRVRRGGESLVACGTRYLPTGAQLLSPVDPAGKRSDRSTAPTPTGALEFACMSGEPDCGCSGWCTPPAGGPLVSGLSHGFPRGPLLKRPIWVRLAGCEWGPTPSDYRSKRPFPSGSSIPSRHAYPALNIAKRNGALPAQCLGLICSSGAWGSARLGNLTTASGALFPQLIPLIVGEGLCPQAAHSTGSLAHPSAV</sequence>
<protein>
    <submittedName>
        <fullName evidence="1">Uncharacterized protein</fullName>
    </submittedName>
</protein>
<organism evidence="1 2">
    <name type="scientific">Pleurodeles waltl</name>
    <name type="common">Iberian ribbed newt</name>
    <dbReference type="NCBI Taxonomy" id="8319"/>
    <lineage>
        <taxon>Eukaryota</taxon>
        <taxon>Metazoa</taxon>
        <taxon>Chordata</taxon>
        <taxon>Craniata</taxon>
        <taxon>Vertebrata</taxon>
        <taxon>Euteleostomi</taxon>
        <taxon>Amphibia</taxon>
        <taxon>Batrachia</taxon>
        <taxon>Caudata</taxon>
        <taxon>Salamandroidea</taxon>
        <taxon>Salamandridae</taxon>
        <taxon>Pleurodelinae</taxon>
        <taxon>Pleurodeles</taxon>
    </lineage>
</organism>
<gene>
    <name evidence="1" type="ORF">NDU88_006144</name>
</gene>
<dbReference type="AlphaFoldDB" id="A0AAV7TCJ0"/>
<proteinExistence type="predicted"/>
<accession>A0AAV7TCJ0</accession>
<dbReference type="EMBL" id="JANPWB010000007">
    <property type="protein sequence ID" value="KAJ1174322.1"/>
    <property type="molecule type" value="Genomic_DNA"/>
</dbReference>
<evidence type="ECO:0000313" key="2">
    <source>
        <dbReference type="Proteomes" id="UP001066276"/>
    </source>
</evidence>
<reference evidence="1" key="1">
    <citation type="journal article" date="2022" name="bioRxiv">
        <title>Sequencing and chromosome-scale assembly of the giantPleurodeles waltlgenome.</title>
        <authorList>
            <person name="Brown T."/>
            <person name="Elewa A."/>
            <person name="Iarovenko S."/>
            <person name="Subramanian E."/>
            <person name="Araus A.J."/>
            <person name="Petzold A."/>
            <person name="Susuki M."/>
            <person name="Suzuki K.-i.T."/>
            <person name="Hayashi T."/>
            <person name="Toyoda A."/>
            <person name="Oliveira C."/>
            <person name="Osipova E."/>
            <person name="Leigh N.D."/>
            <person name="Simon A."/>
            <person name="Yun M.H."/>
        </authorList>
    </citation>
    <scope>NUCLEOTIDE SEQUENCE</scope>
    <source>
        <strain evidence="1">20211129_DDA</strain>
        <tissue evidence="1">Liver</tissue>
    </source>
</reference>
<comment type="caution">
    <text evidence="1">The sequence shown here is derived from an EMBL/GenBank/DDBJ whole genome shotgun (WGS) entry which is preliminary data.</text>
</comment>
<keyword evidence="2" id="KW-1185">Reference proteome</keyword>
<name>A0AAV7TCJ0_PLEWA</name>
<evidence type="ECO:0000313" key="1">
    <source>
        <dbReference type="EMBL" id="KAJ1174322.1"/>
    </source>
</evidence>
<dbReference type="Proteomes" id="UP001066276">
    <property type="component" value="Chromosome 4_1"/>
</dbReference>